<keyword evidence="3" id="KW-1185">Reference proteome</keyword>
<name>X7F148_9RHOB</name>
<reference evidence="2 3" key="1">
    <citation type="submission" date="2014-01" db="EMBL/GenBank/DDBJ databases">
        <title>Roseivivax isoporae LMG 25204 Genome Sequencing.</title>
        <authorList>
            <person name="Lai Q."/>
            <person name="Li G."/>
            <person name="Shao Z."/>
        </authorList>
    </citation>
    <scope>NUCLEOTIDE SEQUENCE [LARGE SCALE GENOMIC DNA]</scope>
    <source>
        <strain evidence="2 3">LMG 25204</strain>
    </source>
</reference>
<protein>
    <submittedName>
        <fullName evidence="2">Uncharacterized protein</fullName>
    </submittedName>
</protein>
<organism evidence="2 3">
    <name type="scientific">Roseivivax isoporae LMG 25204</name>
    <dbReference type="NCBI Taxonomy" id="1449351"/>
    <lineage>
        <taxon>Bacteria</taxon>
        <taxon>Pseudomonadati</taxon>
        <taxon>Pseudomonadota</taxon>
        <taxon>Alphaproteobacteria</taxon>
        <taxon>Rhodobacterales</taxon>
        <taxon>Roseobacteraceae</taxon>
        <taxon>Roseivivax</taxon>
    </lineage>
</organism>
<proteinExistence type="predicted"/>
<comment type="caution">
    <text evidence="2">The sequence shown here is derived from an EMBL/GenBank/DDBJ whole genome shotgun (WGS) entry which is preliminary data.</text>
</comment>
<accession>X7F148</accession>
<keyword evidence="1" id="KW-1133">Transmembrane helix</keyword>
<keyword evidence="1" id="KW-0812">Transmembrane</keyword>
<feature type="transmembrane region" description="Helical" evidence="1">
    <location>
        <begin position="40"/>
        <end position="60"/>
    </location>
</feature>
<evidence type="ECO:0000313" key="3">
    <source>
        <dbReference type="Proteomes" id="UP000023430"/>
    </source>
</evidence>
<dbReference type="Proteomes" id="UP000023430">
    <property type="component" value="Unassembled WGS sequence"/>
</dbReference>
<keyword evidence="1" id="KW-0472">Membrane</keyword>
<dbReference type="STRING" id="1449351.RISW2_21725"/>
<dbReference type="EMBL" id="JAME01000073">
    <property type="protein sequence ID" value="ETX26617.1"/>
    <property type="molecule type" value="Genomic_DNA"/>
</dbReference>
<gene>
    <name evidence="2" type="ORF">RISW2_21725</name>
</gene>
<dbReference type="AlphaFoldDB" id="X7F148"/>
<sequence>MSATDQLPGQEPDRVALGRAMADDMMDGTEAKPDRAHQGAAFGGCLIGAVVFWILCLMVLT</sequence>
<dbReference type="RefSeq" id="WP_043775288.1">
    <property type="nucleotide sequence ID" value="NZ_JAME01000073.1"/>
</dbReference>
<evidence type="ECO:0000256" key="1">
    <source>
        <dbReference type="SAM" id="Phobius"/>
    </source>
</evidence>
<evidence type="ECO:0000313" key="2">
    <source>
        <dbReference type="EMBL" id="ETX26617.1"/>
    </source>
</evidence>